<comment type="similarity">
    <text evidence="1">Belongs to the gamma-glutamyltransferase family.</text>
</comment>
<evidence type="ECO:0000313" key="6">
    <source>
        <dbReference type="Proteomes" id="UP000199356"/>
    </source>
</evidence>
<keyword evidence="4" id="KW-0865">Zymogen</keyword>
<evidence type="ECO:0000256" key="1">
    <source>
        <dbReference type="ARBA" id="ARBA00009381"/>
    </source>
</evidence>
<proteinExistence type="inferred from homology"/>
<evidence type="ECO:0000313" key="5">
    <source>
        <dbReference type="EMBL" id="SFP41079.1"/>
    </source>
</evidence>
<sequence length="521" mass="55255">MTSSLSRTQVTRKVVVETPHGVVASQHRLAAEAGAEVLKAGGDAVDAAVACSFVVGVLEPWMSGPAGGGAAVHWRADTGEATAINFGMRSPKGLRVEDFPLSGEGVAGDLFPWERVVEDRNVQGAKAIAVPGTVDGLGRAHERWGRMPWAELLAPAVEHARRGLLVDWYAALIIASTTRELAKDPDAAALFLEDGRWPTISGWTALAEKRLDQSRMADSLDALAQGGARSFYDGDLAATMARDVQDKGGYLSTDDLAGYRAWMGAARRVAYRDAAFHVMPGLTAGPTFARTMEVLERADLASPPDAFSAYAEALRTAYRERLGTMGDTGEVPEAPGCTTHFSVVDRDGNMVAHTQTLLSIFGSRVVSPSTGLLMNNGIMWFDPVQGRPNSLASNKACLMNVCPVVGETGPRRFAFGASGGRKIVSAVAQLSSFVADHGMTLDEAFHHPRIDVSGGPAVIADEALPADVLDRLAAEGPVKTTRRTVLPYAFACPAGVLREDGRNAGCTEIMSPWGDAVSEDR</sequence>
<dbReference type="EMBL" id="FOXA01000006">
    <property type="protein sequence ID" value="SFP41079.1"/>
    <property type="molecule type" value="Genomic_DNA"/>
</dbReference>
<evidence type="ECO:0000256" key="3">
    <source>
        <dbReference type="ARBA" id="ARBA00022801"/>
    </source>
</evidence>
<evidence type="ECO:0000256" key="4">
    <source>
        <dbReference type="ARBA" id="ARBA00023145"/>
    </source>
</evidence>
<reference evidence="5 6" key="1">
    <citation type="submission" date="2016-10" db="EMBL/GenBank/DDBJ databases">
        <authorList>
            <person name="de Groot N.N."/>
        </authorList>
    </citation>
    <scope>NUCLEOTIDE SEQUENCE [LARGE SCALE GENOMIC DNA]</scope>
    <source>
        <strain evidence="5 6">DSM 19547</strain>
    </source>
</reference>
<accession>A0A1I5Q4G9</accession>
<dbReference type="Pfam" id="PF01019">
    <property type="entry name" value="G_glu_transpept"/>
    <property type="match status" value="2"/>
</dbReference>
<protein>
    <submittedName>
        <fullName evidence="5">Gamma-glutamyltranspeptidase / glutathione hydrolase</fullName>
    </submittedName>
</protein>
<dbReference type="PANTHER" id="PTHR43199">
    <property type="entry name" value="GLUTATHIONE HYDROLASE"/>
    <property type="match status" value="1"/>
</dbReference>
<keyword evidence="3 5" id="KW-0378">Hydrolase</keyword>
<dbReference type="SUPFAM" id="SSF56235">
    <property type="entry name" value="N-terminal nucleophile aminohydrolases (Ntn hydrolases)"/>
    <property type="match status" value="1"/>
</dbReference>
<dbReference type="GO" id="GO:0016740">
    <property type="term" value="F:transferase activity"/>
    <property type="evidence" value="ECO:0007669"/>
    <property type="project" value="UniProtKB-KW"/>
</dbReference>
<dbReference type="InterPro" id="IPR029055">
    <property type="entry name" value="Ntn_hydrolases_N"/>
</dbReference>
<dbReference type="InterPro" id="IPR043137">
    <property type="entry name" value="GGT_ssub_C"/>
</dbReference>
<dbReference type="InterPro" id="IPR051792">
    <property type="entry name" value="GGT_bact"/>
</dbReference>
<dbReference type="Gene3D" id="3.60.20.40">
    <property type="match status" value="1"/>
</dbReference>
<dbReference type="PRINTS" id="PR01210">
    <property type="entry name" value="GGTRANSPTASE"/>
</dbReference>
<dbReference type="OrthoDB" id="9781342at2"/>
<dbReference type="GO" id="GO:0016787">
    <property type="term" value="F:hydrolase activity"/>
    <property type="evidence" value="ECO:0007669"/>
    <property type="project" value="UniProtKB-KW"/>
</dbReference>
<gene>
    <name evidence="5" type="ORF">SAMN04488047_10662</name>
</gene>
<dbReference type="AlphaFoldDB" id="A0A1I5Q4G9"/>
<organism evidence="5 6">
    <name type="scientific">Tranquillimonas alkanivorans</name>
    <dbReference type="NCBI Taxonomy" id="441119"/>
    <lineage>
        <taxon>Bacteria</taxon>
        <taxon>Pseudomonadati</taxon>
        <taxon>Pseudomonadota</taxon>
        <taxon>Alphaproteobacteria</taxon>
        <taxon>Rhodobacterales</taxon>
        <taxon>Roseobacteraceae</taxon>
        <taxon>Tranquillimonas</taxon>
    </lineage>
</organism>
<evidence type="ECO:0000256" key="2">
    <source>
        <dbReference type="ARBA" id="ARBA00022679"/>
    </source>
</evidence>
<dbReference type="Proteomes" id="UP000199356">
    <property type="component" value="Unassembled WGS sequence"/>
</dbReference>
<dbReference type="STRING" id="441119.SAMN04488047_10662"/>
<keyword evidence="6" id="KW-1185">Reference proteome</keyword>
<keyword evidence="2" id="KW-0808">Transferase</keyword>
<name>A0A1I5Q4G9_9RHOB</name>
<dbReference type="RefSeq" id="WP_093420791.1">
    <property type="nucleotide sequence ID" value="NZ_FOXA01000006.1"/>
</dbReference>
<dbReference type="PANTHER" id="PTHR43199:SF1">
    <property type="entry name" value="GLUTATHIONE HYDROLASE PROENZYME"/>
    <property type="match status" value="1"/>
</dbReference>